<name>A0A9C7Q5T1_9RHOD</name>
<organism evidence="7 8">
    <name type="scientific">Galdieria partita</name>
    <dbReference type="NCBI Taxonomy" id="83374"/>
    <lineage>
        <taxon>Eukaryota</taxon>
        <taxon>Rhodophyta</taxon>
        <taxon>Bangiophyceae</taxon>
        <taxon>Galdieriales</taxon>
        <taxon>Galdieriaceae</taxon>
        <taxon>Galdieria</taxon>
    </lineage>
</organism>
<dbReference type="InterPro" id="IPR051834">
    <property type="entry name" value="RING_finger_E3_ligase"/>
</dbReference>
<reference evidence="7" key="2">
    <citation type="submission" date="2022-01" db="EMBL/GenBank/DDBJ databases">
        <authorList>
            <person name="Hirooka S."/>
            <person name="Miyagishima S.Y."/>
        </authorList>
    </citation>
    <scope>NUCLEOTIDE SEQUENCE</scope>
    <source>
        <strain evidence="7">NBRC 102759</strain>
    </source>
</reference>
<dbReference type="GO" id="GO:0005634">
    <property type="term" value="C:nucleus"/>
    <property type="evidence" value="ECO:0007669"/>
    <property type="project" value="TreeGrafter"/>
</dbReference>
<dbReference type="Gene3D" id="3.30.40.10">
    <property type="entry name" value="Zinc/RING finger domain, C3HC4 (zinc finger)"/>
    <property type="match status" value="1"/>
</dbReference>
<evidence type="ECO:0000256" key="5">
    <source>
        <dbReference type="SAM" id="MobiDB-lite"/>
    </source>
</evidence>
<dbReference type="PANTHER" id="PTHR45931:SF3">
    <property type="entry name" value="RING ZINC FINGER-CONTAINING PROTEIN"/>
    <property type="match status" value="1"/>
</dbReference>
<proteinExistence type="predicted"/>
<feature type="compositionally biased region" description="Basic residues" evidence="5">
    <location>
        <begin position="1"/>
        <end position="12"/>
    </location>
</feature>
<dbReference type="EMBL" id="BQMJ01000069">
    <property type="protein sequence ID" value="GJQ15447.1"/>
    <property type="molecule type" value="Genomic_DNA"/>
</dbReference>
<dbReference type="SUPFAM" id="SSF57850">
    <property type="entry name" value="RING/U-box"/>
    <property type="match status" value="1"/>
</dbReference>
<evidence type="ECO:0000313" key="8">
    <source>
        <dbReference type="Proteomes" id="UP001061958"/>
    </source>
</evidence>
<comment type="caution">
    <text evidence="7">The sequence shown here is derived from an EMBL/GenBank/DDBJ whole genome shotgun (WGS) entry which is preliminary data.</text>
</comment>
<evidence type="ECO:0000256" key="3">
    <source>
        <dbReference type="ARBA" id="ARBA00022833"/>
    </source>
</evidence>
<keyword evidence="8" id="KW-1185">Reference proteome</keyword>
<dbReference type="Pfam" id="PF13639">
    <property type="entry name" value="zf-RING_2"/>
    <property type="match status" value="1"/>
</dbReference>
<keyword evidence="3" id="KW-0862">Zinc</keyword>
<evidence type="ECO:0000313" key="7">
    <source>
        <dbReference type="EMBL" id="GJQ15447.1"/>
    </source>
</evidence>
<feature type="compositionally biased region" description="Polar residues" evidence="5">
    <location>
        <begin position="193"/>
        <end position="211"/>
    </location>
</feature>
<keyword evidence="2 4" id="KW-0863">Zinc-finger</keyword>
<feature type="domain" description="RING-type" evidence="6">
    <location>
        <begin position="336"/>
        <end position="377"/>
    </location>
</feature>
<evidence type="ECO:0000256" key="4">
    <source>
        <dbReference type="PROSITE-ProRule" id="PRU00175"/>
    </source>
</evidence>
<reference evidence="7" key="1">
    <citation type="journal article" date="2022" name="Proc. Natl. Acad. Sci. U.S.A.">
        <title>Life cycle and functional genomics of the unicellular red alga Galdieria for elucidating algal and plant evolution and industrial use.</title>
        <authorList>
            <person name="Hirooka S."/>
            <person name="Itabashi T."/>
            <person name="Ichinose T.M."/>
            <person name="Onuma R."/>
            <person name="Fujiwara T."/>
            <person name="Yamashita S."/>
            <person name="Jong L.W."/>
            <person name="Tomita R."/>
            <person name="Iwane A.H."/>
            <person name="Miyagishima S.Y."/>
        </authorList>
    </citation>
    <scope>NUCLEOTIDE SEQUENCE</scope>
    <source>
        <strain evidence="7">NBRC 102759</strain>
    </source>
</reference>
<dbReference type="AlphaFoldDB" id="A0A9C7Q5T1"/>
<dbReference type="SMART" id="SM00184">
    <property type="entry name" value="RING"/>
    <property type="match status" value="1"/>
</dbReference>
<dbReference type="GO" id="GO:0008270">
    <property type="term" value="F:zinc ion binding"/>
    <property type="evidence" value="ECO:0007669"/>
    <property type="project" value="UniProtKB-KW"/>
</dbReference>
<evidence type="ECO:0000256" key="1">
    <source>
        <dbReference type="ARBA" id="ARBA00022723"/>
    </source>
</evidence>
<dbReference type="PROSITE" id="PS50089">
    <property type="entry name" value="ZF_RING_2"/>
    <property type="match status" value="1"/>
</dbReference>
<sequence>MSSRVKRRRVPKPSREEQVIDLSSSDNSPELVSSTGNRWSQSSHPTRSSSCPTREPNRGVAFSLESSFEETNSHIQSNGCSNFSQATENEEARLDMSTLEHQHSASTPGRMPRHIDSDGYSGVGQNGRREGRGESSLFLHTQRNVEMGVPFDWNGVEAPTTEQPFGHNVPSYYWRSAQYRYRSMETFGETRDVASTSGIQTRSGRSYTTRNTANPRVNIQRRILEAERRSLNRDSGHRQTLSGVRQATPTRRTRIVSGGSSSSRSISRSLNAWIEYFRQVNPWLLLSFHEGDFTADDYQMLLQLDERVENKRGASKSVIDSIPCEQVCDSEIGESCCICLDDYVLGETLKRLPCNHVFHKVCIEQWLIENACCPIDKERLDGEKWKQILKQDDHSI</sequence>
<feature type="compositionally biased region" description="Basic and acidic residues" evidence="5">
    <location>
        <begin position="91"/>
        <end position="103"/>
    </location>
</feature>
<protein>
    <recommendedName>
        <fullName evidence="6">RING-type domain-containing protein</fullName>
    </recommendedName>
</protein>
<evidence type="ECO:0000259" key="6">
    <source>
        <dbReference type="PROSITE" id="PS50089"/>
    </source>
</evidence>
<gene>
    <name evidence="7" type="ORF">GpartN1_g7238.t1</name>
</gene>
<dbReference type="Proteomes" id="UP001061958">
    <property type="component" value="Unassembled WGS sequence"/>
</dbReference>
<feature type="compositionally biased region" description="Polar residues" evidence="5">
    <location>
        <begin position="21"/>
        <end position="52"/>
    </location>
</feature>
<dbReference type="InterPro" id="IPR001841">
    <property type="entry name" value="Znf_RING"/>
</dbReference>
<feature type="region of interest" description="Disordered" evidence="5">
    <location>
        <begin position="1"/>
        <end position="58"/>
    </location>
</feature>
<feature type="region of interest" description="Disordered" evidence="5">
    <location>
        <begin position="192"/>
        <end position="211"/>
    </location>
</feature>
<dbReference type="GO" id="GO:0006511">
    <property type="term" value="P:ubiquitin-dependent protein catabolic process"/>
    <property type="evidence" value="ECO:0007669"/>
    <property type="project" value="TreeGrafter"/>
</dbReference>
<keyword evidence="1" id="KW-0479">Metal-binding</keyword>
<dbReference type="PANTHER" id="PTHR45931">
    <property type="entry name" value="SI:CH211-59O9.10"/>
    <property type="match status" value="1"/>
</dbReference>
<dbReference type="OrthoDB" id="6080at2759"/>
<accession>A0A9C7Q5T1</accession>
<evidence type="ECO:0000256" key="2">
    <source>
        <dbReference type="ARBA" id="ARBA00022771"/>
    </source>
</evidence>
<dbReference type="InterPro" id="IPR013083">
    <property type="entry name" value="Znf_RING/FYVE/PHD"/>
</dbReference>
<dbReference type="GO" id="GO:0061630">
    <property type="term" value="F:ubiquitin protein ligase activity"/>
    <property type="evidence" value="ECO:0007669"/>
    <property type="project" value="TreeGrafter"/>
</dbReference>
<feature type="region of interest" description="Disordered" evidence="5">
    <location>
        <begin position="91"/>
        <end position="115"/>
    </location>
</feature>